<accession>A0AAD9HAS7</accession>
<evidence type="ECO:0000313" key="1">
    <source>
        <dbReference type="EMBL" id="KAK2024532.1"/>
    </source>
</evidence>
<dbReference type="EMBL" id="MU842962">
    <property type="protein sequence ID" value="KAK2024532.1"/>
    <property type="molecule type" value="Genomic_DNA"/>
</dbReference>
<organism evidence="1 2">
    <name type="scientific">Colletotrichum zoysiae</name>
    <dbReference type="NCBI Taxonomy" id="1216348"/>
    <lineage>
        <taxon>Eukaryota</taxon>
        <taxon>Fungi</taxon>
        <taxon>Dikarya</taxon>
        <taxon>Ascomycota</taxon>
        <taxon>Pezizomycotina</taxon>
        <taxon>Sordariomycetes</taxon>
        <taxon>Hypocreomycetidae</taxon>
        <taxon>Glomerellales</taxon>
        <taxon>Glomerellaceae</taxon>
        <taxon>Colletotrichum</taxon>
        <taxon>Colletotrichum graminicola species complex</taxon>
    </lineage>
</organism>
<name>A0AAD9HAS7_9PEZI</name>
<keyword evidence="2" id="KW-1185">Reference proteome</keyword>
<proteinExistence type="predicted"/>
<evidence type="ECO:0000313" key="2">
    <source>
        <dbReference type="Proteomes" id="UP001232148"/>
    </source>
</evidence>
<dbReference type="AlphaFoldDB" id="A0AAD9HAS7"/>
<gene>
    <name evidence="1" type="ORF">LX32DRAFT_643561</name>
</gene>
<dbReference type="Proteomes" id="UP001232148">
    <property type="component" value="Unassembled WGS sequence"/>
</dbReference>
<sequence>MCRAWKYTFSCGHQSGEKWYDPENAEDCPEAVRANRRHRQYRTLLRCSPLATASVSAQGICERDKCYAKEYLIPYGWWCHHCGTMNAAGTKHCANPQAGHSRTPCRHDPCRNCQVNDPAEPQY</sequence>
<comment type="caution">
    <text evidence="1">The sequence shown here is derived from an EMBL/GenBank/DDBJ whole genome shotgun (WGS) entry which is preliminary data.</text>
</comment>
<reference evidence="1" key="1">
    <citation type="submission" date="2021-06" db="EMBL/GenBank/DDBJ databases">
        <title>Comparative genomics, transcriptomics and evolutionary studies reveal genomic signatures of adaptation to plant cell wall in hemibiotrophic fungi.</title>
        <authorList>
            <consortium name="DOE Joint Genome Institute"/>
            <person name="Baroncelli R."/>
            <person name="Diaz J.F."/>
            <person name="Benocci T."/>
            <person name="Peng M."/>
            <person name="Battaglia E."/>
            <person name="Haridas S."/>
            <person name="Andreopoulos W."/>
            <person name="Labutti K."/>
            <person name="Pangilinan J."/>
            <person name="Floch G.L."/>
            <person name="Makela M.R."/>
            <person name="Henrissat B."/>
            <person name="Grigoriev I.V."/>
            <person name="Crouch J.A."/>
            <person name="De Vries R.P."/>
            <person name="Sukno S.A."/>
            <person name="Thon M.R."/>
        </authorList>
    </citation>
    <scope>NUCLEOTIDE SEQUENCE</scope>
    <source>
        <strain evidence="1">MAFF235873</strain>
    </source>
</reference>
<protein>
    <submittedName>
        <fullName evidence="1">Uncharacterized protein</fullName>
    </submittedName>
</protein>